<organism evidence="2 3">
    <name type="scientific">Thioploca ingrica</name>
    <dbReference type="NCBI Taxonomy" id="40754"/>
    <lineage>
        <taxon>Bacteria</taxon>
        <taxon>Pseudomonadati</taxon>
        <taxon>Pseudomonadota</taxon>
        <taxon>Gammaproteobacteria</taxon>
        <taxon>Thiotrichales</taxon>
        <taxon>Thiotrichaceae</taxon>
        <taxon>Thioploca</taxon>
    </lineage>
</organism>
<accession>A0A090AME0</accession>
<evidence type="ECO:0000313" key="2">
    <source>
        <dbReference type="EMBL" id="BAP56385.1"/>
    </source>
</evidence>
<gene>
    <name evidence="2" type="ORF">THII_2088</name>
</gene>
<evidence type="ECO:0000256" key="1">
    <source>
        <dbReference type="SAM" id="SignalP"/>
    </source>
</evidence>
<feature type="chain" id="PRO_5001852776" description="Secreted protein" evidence="1">
    <location>
        <begin position="23"/>
        <end position="236"/>
    </location>
</feature>
<evidence type="ECO:0008006" key="4">
    <source>
        <dbReference type="Google" id="ProtNLM"/>
    </source>
</evidence>
<sequence>MKKILLALSVLFCVILSYIALADNVQITLGKSTFCIPKRYSILNQVLGPLFNIKGADTGPYGGSFQVAIDPPEVKQSIPGYLLNHGDLPAVYFINVRQAPAEELKRALNPQSFANILQLANDYENAYVEYDERNNFYRVSDFGFPPPFVWWEVVKIKPDKKAIVPKNINDYYLASCLRYGGTTGINGNSSSCDYSLEMDGYLVEIKTTENNLHLKEQITEFSKKLLVLWQQYCKTG</sequence>
<dbReference type="AlphaFoldDB" id="A0A090AME0"/>
<keyword evidence="3" id="KW-1185">Reference proteome</keyword>
<dbReference type="HOGENOM" id="CLU_1174997_0_0_6"/>
<name>A0A090AME0_9GAMM</name>
<dbReference type="Proteomes" id="UP000031623">
    <property type="component" value="Chromosome"/>
</dbReference>
<dbReference type="KEGG" id="tig:THII_2088"/>
<dbReference type="STRING" id="40754.THII_2088"/>
<proteinExistence type="predicted"/>
<protein>
    <recommendedName>
        <fullName evidence="4">Secreted protein</fullName>
    </recommendedName>
</protein>
<dbReference type="EMBL" id="AP014633">
    <property type="protein sequence ID" value="BAP56385.1"/>
    <property type="molecule type" value="Genomic_DNA"/>
</dbReference>
<dbReference type="OrthoDB" id="9898560at2"/>
<evidence type="ECO:0000313" key="3">
    <source>
        <dbReference type="Proteomes" id="UP000031623"/>
    </source>
</evidence>
<reference evidence="2 3" key="1">
    <citation type="journal article" date="2014" name="ISME J.">
        <title>Ecophysiology of Thioploca ingrica as revealed by the complete genome sequence supplemented with proteomic evidence.</title>
        <authorList>
            <person name="Kojima H."/>
            <person name="Ogura Y."/>
            <person name="Yamamoto N."/>
            <person name="Togashi T."/>
            <person name="Mori H."/>
            <person name="Watanabe T."/>
            <person name="Nemoto F."/>
            <person name="Kurokawa K."/>
            <person name="Hayashi T."/>
            <person name="Fukui M."/>
        </authorList>
    </citation>
    <scope>NUCLEOTIDE SEQUENCE [LARGE SCALE GENOMIC DNA]</scope>
</reference>
<feature type="signal peptide" evidence="1">
    <location>
        <begin position="1"/>
        <end position="22"/>
    </location>
</feature>
<keyword evidence="1" id="KW-0732">Signal</keyword>